<comment type="caution">
    <text evidence="7">The sequence shown here is derived from an EMBL/GenBank/DDBJ whole genome shotgun (WGS) entry which is preliminary data.</text>
</comment>
<dbReference type="EMBL" id="JADKMY010000002">
    <property type="protein sequence ID" value="MBF4553865.1"/>
    <property type="molecule type" value="Genomic_DNA"/>
</dbReference>
<evidence type="ECO:0000259" key="6">
    <source>
        <dbReference type="Pfam" id="PF02656"/>
    </source>
</evidence>
<dbReference type="RefSeq" id="WP_194556756.1">
    <property type="nucleotide sequence ID" value="NZ_JADKMY010000002.1"/>
</dbReference>
<comment type="subcellular location">
    <subcellularLocation>
        <location evidence="1">Endomembrane system</location>
        <topology evidence="1">Multi-pass membrane protein</topology>
    </subcellularLocation>
</comment>
<keyword evidence="4 5" id="KW-0472">Membrane</keyword>
<keyword evidence="8" id="KW-1185">Reference proteome</keyword>
<reference evidence="7 8" key="1">
    <citation type="submission" date="2020-10" db="EMBL/GenBank/DDBJ databases">
        <title>Novel species in genus Corynebacterium.</title>
        <authorList>
            <person name="Zhang G."/>
        </authorList>
    </citation>
    <scope>NUCLEOTIDE SEQUENCE [LARGE SCALE GENOMIC DNA]</scope>
    <source>
        <strain evidence="7 8">DSM 45110</strain>
    </source>
</reference>
<evidence type="ECO:0000256" key="4">
    <source>
        <dbReference type="ARBA" id="ARBA00023136"/>
    </source>
</evidence>
<sequence>MSLHTDPGLQPERTQLAWTRTVISMLLVSAVMLRWAGVYGPAVLMLSGALLTLAVFIVSTQKRRYLHAAQGLSQERVQPGVFAVVALTAALLLLGIGGLSFVLADALG</sequence>
<organism evidence="7 8">
    <name type="scientific">Corynebacterium suicordis DSM 45110</name>
    <dbReference type="NCBI Taxonomy" id="1121369"/>
    <lineage>
        <taxon>Bacteria</taxon>
        <taxon>Bacillati</taxon>
        <taxon>Actinomycetota</taxon>
        <taxon>Actinomycetes</taxon>
        <taxon>Mycobacteriales</taxon>
        <taxon>Corynebacteriaceae</taxon>
        <taxon>Corynebacterium</taxon>
    </lineage>
</organism>
<evidence type="ECO:0000313" key="7">
    <source>
        <dbReference type="EMBL" id="MBF4553865.1"/>
    </source>
</evidence>
<evidence type="ECO:0000256" key="2">
    <source>
        <dbReference type="ARBA" id="ARBA00022692"/>
    </source>
</evidence>
<evidence type="ECO:0000256" key="3">
    <source>
        <dbReference type="ARBA" id="ARBA00022989"/>
    </source>
</evidence>
<feature type="domain" description="DUF202" evidence="6">
    <location>
        <begin position="6"/>
        <end position="69"/>
    </location>
</feature>
<dbReference type="Pfam" id="PF02656">
    <property type="entry name" value="DUF202"/>
    <property type="match status" value="1"/>
</dbReference>
<protein>
    <submittedName>
        <fullName evidence="7">DUF202 domain-containing protein</fullName>
    </submittedName>
</protein>
<dbReference type="Proteomes" id="UP000635902">
    <property type="component" value="Unassembled WGS sequence"/>
</dbReference>
<evidence type="ECO:0000256" key="1">
    <source>
        <dbReference type="ARBA" id="ARBA00004127"/>
    </source>
</evidence>
<dbReference type="InterPro" id="IPR003807">
    <property type="entry name" value="DUF202"/>
</dbReference>
<evidence type="ECO:0000313" key="8">
    <source>
        <dbReference type="Proteomes" id="UP000635902"/>
    </source>
</evidence>
<name>A0ABR9ZK99_9CORY</name>
<keyword evidence="2 5" id="KW-0812">Transmembrane</keyword>
<gene>
    <name evidence="7" type="ORF">IRY30_07195</name>
</gene>
<feature type="transmembrane region" description="Helical" evidence="5">
    <location>
        <begin position="81"/>
        <end position="104"/>
    </location>
</feature>
<keyword evidence="3 5" id="KW-1133">Transmembrane helix</keyword>
<proteinExistence type="predicted"/>
<accession>A0ABR9ZK99</accession>
<evidence type="ECO:0000256" key="5">
    <source>
        <dbReference type="SAM" id="Phobius"/>
    </source>
</evidence>
<feature type="transmembrane region" description="Helical" evidence="5">
    <location>
        <begin position="42"/>
        <end position="60"/>
    </location>
</feature>